<feature type="compositionally biased region" description="Low complexity" evidence="6">
    <location>
        <begin position="1502"/>
        <end position="1511"/>
    </location>
</feature>
<keyword evidence="3" id="KW-0238">DNA-binding</keyword>
<feature type="compositionally biased region" description="Gly residues" evidence="6">
    <location>
        <begin position="1492"/>
        <end position="1501"/>
    </location>
</feature>
<feature type="compositionally biased region" description="Low complexity" evidence="6">
    <location>
        <begin position="287"/>
        <end position="297"/>
    </location>
</feature>
<feature type="compositionally biased region" description="Low complexity" evidence="6">
    <location>
        <begin position="1546"/>
        <end position="1561"/>
    </location>
</feature>
<feature type="region of interest" description="Disordered" evidence="6">
    <location>
        <begin position="478"/>
        <end position="500"/>
    </location>
</feature>
<dbReference type="InterPro" id="IPR001471">
    <property type="entry name" value="AP2/ERF_dom"/>
</dbReference>
<gene>
    <name evidence="8" type="ORF">TGDOM2_253380</name>
</gene>
<name>A0A086JU12_TOXGO</name>
<feature type="region of interest" description="Disordered" evidence="6">
    <location>
        <begin position="246"/>
        <end position="313"/>
    </location>
</feature>
<dbReference type="OrthoDB" id="332928at2759"/>
<feature type="region of interest" description="Disordered" evidence="6">
    <location>
        <begin position="833"/>
        <end position="927"/>
    </location>
</feature>
<evidence type="ECO:0000256" key="4">
    <source>
        <dbReference type="ARBA" id="ARBA00023163"/>
    </source>
</evidence>
<feature type="region of interest" description="Disordered" evidence="6">
    <location>
        <begin position="439"/>
        <end position="464"/>
    </location>
</feature>
<dbReference type="EMBL" id="AHZU02001157">
    <property type="protein sequence ID" value="KFG35630.1"/>
    <property type="molecule type" value="Genomic_DNA"/>
</dbReference>
<dbReference type="GO" id="GO:0003677">
    <property type="term" value="F:DNA binding"/>
    <property type="evidence" value="ECO:0007669"/>
    <property type="project" value="UniProtKB-KW"/>
</dbReference>
<organism evidence="8 9">
    <name type="scientific">Toxoplasma gondii GAB2-2007-GAL-DOM2</name>
    <dbReference type="NCBI Taxonomy" id="1130820"/>
    <lineage>
        <taxon>Eukaryota</taxon>
        <taxon>Sar</taxon>
        <taxon>Alveolata</taxon>
        <taxon>Apicomplexa</taxon>
        <taxon>Conoidasida</taxon>
        <taxon>Coccidia</taxon>
        <taxon>Eucoccidiorida</taxon>
        <taxon>Eimeriorina</taxon>
        <taxon>Sarcocystidae</taxon>
        <taxon>Toxoplasma</taxon>
    </lineage>
</organism>
<feature type="compositionally biased region" description="Low complexity" evidence="6">
    <location>
        <begin position="1618"/>
        <end position="1641"/>
    </location>
</feature>
<feature type="region of interest" description="Disordered" evidence="6">
    <location>
        <begin position="1174"/>
        <end position="1197"/>
    </location>
</feature>
<evidence type="ECO:0000313" key="8">
    <source>
        <dbReference type="EMBL" id="KFG35630.1"/>
    </source>
</evidence>
<evidence type="ECO:0000259" key="7">
    <source>
        <dbReference type="Pfam" id="PF00847"/>
    </source>
</evidence>
<comment type="subcellular location">
    <subcellularLocation>
        <location evidence="1">Nucleus</location>
    </subcellularLocation>
</comment>
<feature type="region of interest" description="Disordered" evidence="6">
    <location>
        <begin position="1525"/>
        <end position="1566"/>
    </location>
</feature>
<feature type="compositionally biased region" description="Polar residues" evidence="6">
    <location>
        <begin position="248"/>
        <end position="268"/>
    </location>
</feature>
<feature type="domain" description="AP2/ERF" evidence="7">
    <location>
        <begin position="1558"/>
        <end position="1609"/>
    </location>
</feature>
<comment type="caution">
    <text evidence="8">The sequence shown here is derived from an EMBL/GenBank/DDBJ whole genome shotgun (WGS) entry which is preliminary data.</text>
</comment>
<feature type="compositionally biased region" description="Low complexity" evidence="6">
    <location>
        <begin position="622"/>
        <end position="635"/>
    </location>
</feature>
<dbReference type="Gene3D" id="1.20.5.2050">
    <property type="match status" value="1"/>
</dbReference>
<dbReference type="GO" id="GO:0005634">
    <property type="term" value="C:nucleus"/>
    <property type="evidence" value="ECO:0007669"/>
    <property type="project" value="UniProtKB-SubCell"/>
</dbReference>
<evidence type="ECO:0000256" key="6">
    <source>
        <dbReference type="SAM" id="MobiDB-lite"/>
    </source>
</evidence>
<dbReference type="VEuPathDB" id="ToxoDB:TGDOM2_253380"/>
<keyword evidence="5" id="KW-0539">Nucleus</keyword>
<feature type="compositionally biased region" description="Low complexity" evidence="6">
    <location>
        <begin position="903"/>
        <end position="918"/>
    </location>
</feature>
<feature type="region of interest" description="Disordered" evidence="6">
    <location>
        <begin position="1150"/>
        <end position="1169"/>
    </location>
</feature>
<feature type="compositionally biased region" description="Polar residues" evidence="6">
    <location>
        <begin position="1536"/>
        <end position="1545"/>
    </location>
</feature>
<sequence length="1670" mass="165295">MINLHQLFRVFSRVSSSASDPSASNPSPASLVSVPALQTLSFPALQQQDLLASLAAASLPGPDSVTMSSSPTSVLNSSFCSLPSSRKPAALPFPATSPKTPHLSDSFPASAISGPSSPGLQELLASPELAAAALASLQKQQLRLALGTERGGCGARGDEHLHSILLQHKATSENAMRWSWHAGRDGAQELDTVPETFDLPLSLSSFLGVAPQQPSSLPRSSLLPPTDFSLTDGTLRVSSSMLPALATGSESGSSRGLNSAQASPSFSSLRGPPVSVPEEEVSGSLEGSPGPFSSGHPPAAPSHPCSTVSGADTQEAEPPLLTLVAVNTPDAQDPAMDGASLCASKEGMRTSSADLGDSLLAPPGHGSAAPLPGRHLGSDATRTTTTTGSGAPESPSLPLARGDCEGAERGLALLEAPVNGFNLAVSQSVLGGFAADTRGEAGEKGIAPQSRKARKPGTAVETAGAPEAVRRGRAACNGEAETTGLETAPQQVSTSEETAKSGRELACARAGMDEEEDAAFPSHVVSEFRGPPEISNVFNDLDCSSAVERPQGCLQHAAVQPFLPAVAPEVRPSATTAGRTPMGLWSEAGRVSSLETDTAEIGRRLDGESSGSPDLWGDARLSSPDSVPSSADAPVPSHPQCQEQVPQVDPDSSHPLFASCSAGSSSTAGSASALAGLASPFPPPKSPKTGANDPRMTPSEGEMRAVSGAPPSLHMSPPIPPLALQDSFGECTASSLAGVDAPEATAGGLAEGVATGGGSDSVGEGLLPGAASLEVPSSPSALLSGAPASLLLLLRNGQSGAAALVAAMQQRQALSGDAEEALEAVLAGGSNVGDMANSSRGSETVGDGTRGSAHTTHAAHSSGRNAVGACPAPDREGETVAVPTSVLTNNPASTSKTMPSVYSTPASAGLSLTSSSTPPVLPTPNPGAGMPPLASAHAASPAVPGDANLQSLFFWAPQACPLQPGALAVDASASSCGGVGSCNGGPAPPGPSPVAELLDASGSGPFGAAGSGAQLAAGPFGAATPASATFQQQLLLLSAAFDQIGSSSFPVVGGENFIGYSALSAARPDASDLSASGGPPASLPVLLAAANAGVGPGAAGVGDQPDFLALLAGGSASREGARDPVGGELGGAGNSATSMKGVKRQFVQNGHGTASQTRPEEITQGPGRSAAVVGRATKKQRRGPPHSGAAVSSGAPSGVLAVPGCLGPPSVAKEPGSDEFNLQQLQQSRDSRHSADNASGIPNWPPVFSNGNHTLGVGTRPPSPSVCSISHDAGFFGASGSNHPGSLSTPVCLPQLPGAASASEGPCEAQQTPPGSIPEATTLGGLSAASGNPNSTFSVSAGGGVAPAILNLSSASRTSSQTSPCCPTAPGSLLSGGSGPALFFAGPPSPLQKAPVYAGGSGSVCASSGDAIAAAALLHLRTLQQLQELQRHFQRPGGLPPAVTPACLPSGVAGCSPAGLGASTPGTHSVVCNSSASPVPGASRVPRRPDGRGTGGAGGDPGPSKRGSVSVSSSAQQFVLLQLKQQQPGSHGNALSLGTQGNSSNPAPAGGAGAPQQHHPGVCYSPPKDVWRARITVDGRQHEQQFSVKRHGFEEARLLAVQWRAHMENLRLGGAAKGKGNASASSASAATATSQGSSQSSHQPPLGSLMVSGNSGMSGPGAGPLANRGL</sequence>
<feature type="region of interest" description="Disordered" evidence="6">
    <location>
        <begin position="1299"/>
        <end position="1329"/>
    </location>
</feature>
<dbReference type="Proteomes" id="UP000028837">
    <property type="component" value="Unassembled WGS sequence"/>
</dbReference>
<feature type="compositionally biased region" description="Polar residues" evidence="6">
    <location>
        <begin position="484"/>
        <end position="496"/>
    </location>
</feature>
<evidence type="ECO:0000256" key="1">
    <source>
        <dbReference type="ARBA" id="ARBA00004123"/>
    </source>
</evidence>
<dbReference type="Pfam" id="PF00847">
    <property type="entry name" value="AP2"/>
    <property type="match status" value="1"/>
</dbReference>
<feature type="region of interest" description="Disordered" evidence="6">
    <location>
        <begin position="1471"/>
        <end position="1511"/>
    </location>
</feature>
<evidence type="ECO:0000256" key="5">
    <source>
        <dbReference type="ARBA" id="ARBA00023242"/>
    </source>
</evidence>
<feature type="region of interest" description="Disordered" evidence="6">
    <location>
        <begin position="573"/>
        <end position="726"/>
    </location>
</feature>
<feature type="compositionally biased region" description="Low complexity" evidence="6">
    <location>
        <begin position="658"/>
        <end position="679"/>
    </location>
</feature>
<feature type="compositionally biased region" description="Low complexity" evidence="6">
    <location>
        <begin position="1185"/>
        <end position="1197"/>
    </location>
</feature>
<feature type="compositionally biased region" description="Polar residues" evidence="6">
    <location>
        <begin position="885"/>
        <end position="902"/>
    </location>
</feature>
<evidence type="ECO:0000313" key="9">
    <source>
        <dbReference type="Proteomes" id="UP000028837"/>
    </source>
</evidence>
<feature type="region of interest" description="Disordered" evidence="6">
    <location>
        <begin position="1614"/>
        <end position="1670"/>
    </location>
</feature>
<feature type="compositionally biased region" description="Polar residues" evidence="6">
    <location>
        <begin position="852"/>
        <end position="864"/>
    </location>
</feature>
<reference evidence="8 9" key="1">
    <citation type="submission" date="2014-02" db="EMBL/GenBank/DDBJ databases">
        <authorList>
            <person name="Sibley D."/>
            <person name="Venepally P."/>
            <person name="Karamycheva S."/>
            <person name="Hadjithomas M."/>
            <person name="Khan A."/>
            <person name="Brunk B."/>
            <person name="Roos D."/>
            <person name="Caler E."/>
            <person name="Lorenzi H."/>
        </authorList>
    </citation>
    <scope>NUCLEOTIDE SEQUENCE [LARGE SCALE GENOMIC DNA]</scope>
    <source>
        <strain evidence="8 9">GAB2-2007-GAL-DOM2</strain>
    </source>
</reference>
<feature type="region of interest" description="Disordered" evidence="6">
    <location>
        <begin position="331"/>
        <end position="403"/>
    </location>
</feature>
<feature type="region of interest" description="Disordered" evidence="6">
    <location>
        <begin position="1224"/>
        <end position="1247"/>
    </location>
</feature>
<keyword evidence="2" id="KW-0805">Transcription regulation</keyword>
<evidence type="ECO:0000256" key="2">
    <source>
        <dbReference type="ARBA" id="ARBA00023015"/>
    </source>
</evidence>
<protein>
    <submittedName>
        <fullName evidence="8">AP2 domain transcription factor AP2III-2</fullName>
    </submittedName>
</protein>
<dbReference type="GO" id="GO:0003700">
    <property type="term" value="F:DNA-binding transcription factor activity"/>
    <property type="evidence" value="ECO:0007669"/>
    <property type="project" value="InterPro"/>
</dbReference>
<accession>A0A086JU12</accession>
<proteinExistence type="predicted"/>
<evidence type="ECO:0000256" key="3">
    <source>
        <dbReference type="ARBA" id="ARBA00023125"/>
    </source>
</evidence>
<keyword evidence="4" id="KW-0804">Transcription</keyword>